<feature type="chain" id="PRO_5022830527" evidence="1">
    <location>
        <begin position="24"/>
        <end position="95"/>
    </location>
</feature>
<gene>
    <name evidence="2" type="ORF">E3A20_21240</name>
</gene>
<evidence type="ECO:0000313" key="2">
    <source>
        <dbReference type="EMBL" id="TWW08750.1"/>
    </source>
</evidence>
<name>A0A5C6M1X4_9PLAN</name>
<feature type="non-terminal residue" evidence="2">
    <location>
        <position position="95"/>
    </location>
</feature>
<keyword evidence="1" id="KW-0732">Signal</keyword>
<keyword evidence="3" id="KW-1185">Reference proteome</keyword>
<comment type="caution">
    <text evidence="2">The sequence shown here is derived from an EMBL/GenBank/DDBJ whole genome shotgun (WGS) entry which is preliminary data.</text>
</comment>
<dbReference type="AlphaFoldDB" id="A0A5C6M1X4"/>
<evidence type="ECO:0000256" key="1">
    <source>
        <dbReference type="SAM" id="SignalP"/>
    </source>
</evidence>
<dbReference type="Proteomes" id="UP000321083">
    <property type="component" value="Unassembled WGS sequence"/>
</dbReference>
<evidence type="ECO:0000313" key="3">
    <source>
        <dbReference type="Proteomes" id="UP000321083"/>
    </source>
</evidence>
<dbReference type="EMBL" id="SRHE01000521">
    <property type="protein sequence ID" value="TWW08750.1"/>
    <property type="molecule type" value="Genomic_DNA"/>
</dbReference>
<reference evidence="2 3" key="2">
    <citation type="submission" date="2019-08" db="EMBL/GenBank/DDBJ databases">
        <authorList>
            <person name="Henke P."/>
        </authorList>
    </citation>
    <scope>NUCLEOTIDE SEQUENCE [LARGE SCALE GENOMIC DNA]</scope>
    <source>
        <strain evidence="2">Phe10_nw2017</strain>
    </source>
</reference>
<reference evidence="2 3" key="1">
    <citation type="submission" date="2019-08" db="EMBL/GenBank/DDBJ databases">
        <title>100 year-old enigma solved: identification of Planctomyces bekefii, the type genus and species of the phylum Planctomycetes.</title>
        <authorList>
            <person name="Svetlana D.N."/>
            <person name="Overmann J."/>
        </authorList>
    </citation>
    <scope>NUCLEOTIDE SEQUENCE [LARGE SCALE GENOMIC DNA]</scope>
    <source>
        <strain evidence="2">Phe10_nw2017</strain>
    </source>
</reference>
<proteinExistence type="predicted"/>
<organism evidence="2 3">
    <name type="scientific">Planctomyces bekefii</name>
    <dbReference type="NCBI Taxonomy" id="1653850"/>
    <lineage>
        <taxon>Bacteria</taxon>
        <taxon>Pseudomonadati</taxon>
        <taxon>Planctomycetota</taxon>
        <taxon>Planctomycetia</taxon>
        <taxon>Planctomycetales</taxon>
        <taxon>Planctomycetaceae</taxon>
        <taxon>Planctomyces</taxon>
    </lineage>
</organism>
<accession>A0A5C6M1X4</accession>
<feature type="signal peptide" evidence="1">
    <location>
        <begin position="1"/>
        <end position="23"/>
    </location>
</feature>
<protein>
    <submittedName>
        <fullName evidence="2">Uncharacterized protein</fullName>
    </submittedName>
</protein>
<sequence length="95" mass="10153">MFRSCFRLVTLASTLSCVTTAIAQQTAPAAASSSPLLRYVPDEILLAAAVRPQRLLTAPGLQELFRASDAADLPQLLSQHTAQTVGLDPLKISEF</sequence>